<comment type="caution">
    <text evidence="7">The sequence shown here is derived from an EMBL/GenBank/DDBJ whole genome shotgun (WGS) entry which is preliminary data.</text>
</comment>
<dbReference type="Gene3D" id="3.50.50.60">
    <property type="entry name" value="FAD/NAD(P)-binding domain"/>
    <property type="match status" value="1"/>
</dbReference>
<protein>
    <recommendedName>
        <fullName evidence="6">FAD-binding domain-containing protein</fullName>
    </recommendedName>
</protein>
<dbReference type="SUPFAM" id="SSF51905">
    <property type="entry name" value="FAD/NAD(P)-binding domain"/>
    <property type="match status" value="1"/>
</dbReference>
<evidence type="ECO:0000313" key="7">
    <source>
        <dbReference type="EMBL" id="CAF9924069.1"/>
    </source>
</evidence>
<dbReference type="GO" id="GO:0004497">
    <property type="term" value="F:monooxygenase activity"/>
    <property type="evidence" value="ECO:0007669"/>
    <property type="project" value="InterPro"/>
</dbReference>
<dbReference type="Pfam" id="PF01494">
    <property type="entry name" value="FAD_binding_3"/>
    <property type="match status" value="1"/>
</dbReference>
<feature type="transmembrane region" description="Helical" evidence="5">
    <location>
        <begin position="461"/>
        <end position="482"/>
    </location>
</feature>
<evidence type="ECO:0000256" key="4">
    <source>
        <dbReference type="ARBA" id="ARBA00023002"/>
    </source>
</evidence>
<keyword evidence="4" id="KW-0560">Oxidoreductase</keyword>
<dbReference type="InterPro" id="IPR036188">
    <property type="entry name" value="FAD/NAD-bd_sf"/>
</dbReference>
<dbReference type="GO" id="GO:0071949">
    <property type="term" value="F:FAD binding"/>
    <property type="evidence" value="ECO:0007669"/>
    <property type="project" value="InterPro"/>
</dbReference>
<dbReference type="PANTHER" id="PTHR47356:SF2">
    <property type="entry name" value="FAD-BINDING DOMAIN-CONTAINING PROTEIN-RELATED"/>
    <property type="match status" value="1"/>
</dbReference>
<proteinExistence type="inferred from homology"/>
<keyword evidence="8" id="KW-1185">Reference proteome</keyword>
<sequence length="484" mass="53910">MSKTTKKPFRVVVVGAGVTGLAASHGFQKAGIEHVVLEKGSDAAPSLGTSIAIYPHGSRLLEQFGCLKAAEATTAPYKRYVNRMPDGKIVADNDLWKVVRENHGYDFLLMERQVFLQVLYDGLPDKSKILMNKSVQSVQEDEDGVEVFCQDGTSERGDLVIGCDGVHSKVRQKMWENAAKLEPGLITASEKKTMTTTWNCLLGMGPGEPDLGHEVGAVHNDRYSFLISAQPDKTYWFVFMRVDKPYSTYKRPRYTEEDAEAAAASMAEHPISGTKVFGELWKNRWRSVLVDIEEGVLDHWHFSRSVLVGDAAHKITPNIALGGNTGMESIALLTNLLNREIKAHPETKPSKDTLDALFQEYQEKQIPRTRKIMKFANLITRVQAWDGFWMKLMALWVVPFQSEKKLGQDLADIIKGGVKLDFVPIGKYKDKNVLWDDEAQPERVTSGERLWSLVNHGQVPILGLLVALSSALWLMGGSALLVGQ</sequence>
<dbReference type="PRINTS" id="PR00420">
    <property type="entry name" value="RNGMNOXGNASE"/>
</dbReference>
<evidence type="ECO:0000256" key="2">
    <source>
        <dbReference type="ARBA" id="ARBA00022630"/>
    </source>
</evidence>
<keyword evidence="3" id="KW-0274">FAD</keyword>
<dbReference type="Proteomes" id="UP000664534">
    <property type="component" value="Unassembled WGS sequence"/>
</dbReference>
<name>A0A8H3IS76_9LECA</name>
<dbReference type="InterPro" id="IPR002938">
    <property type="entry name" value="FAD-bd"/>
</dbReference>
<reference evidence="7" key="1">
    <citation type="submission" date="2021-03" db="EMBL/GenBank/DDBJ databases">
        <authorList>
            <person name="Tagirdzhanova G."/>
        </authorList>
    </citation>
    <scope>NUCLEOTIDE SEQUENCE</scope>
</reference>
<accession>A0A8H3IS76</accession>
<keyword evidence="5" id="KW-0812">Transmembrane</keyword>
<evidence type="ECO:0000256" key="3">
    <source>
        <dbReference type="ARBA" id="ARBA00022827"/>
    </source>
</evidence>
<dbReference type="OrthoDB" id="10029326at2759"/>
<dbReference type="EMBL" id="CAJPDT010000035">
    <property type="protein sequence ID" value="CAF9924069.1"/>
    <property type="molecule type" value="Genomic_DNA"/>
</dbReference>
<keyword evidence="2" id="KW-0285">Flavoprotein</keyword>
<dbReference type="PANTHER" id="PTHR47356">
    <property type="entry name" value="FAD-DEPENDENT MONOOXYGENASE ASQG-RELATED"/>
    <property type="match status" value="1"/>
</dbReference>
<evidence type="ECO:0000259" key="6">
    <source>
        <dbReference type="Pfam" id="PF01494"/>
    </source>
</evidence>
<gene>
    <name evidence="7" type="ORF">IMSHALPRED_006082</name>
</gene>
<evidence type="ECO:0000256" key="5">
    <source>
        <dbReference type="SAM" id="Phobius"/>
    </source>
</evidence>
<evidence type="ECO:0000313" key="8">
    <source>
        <dbReference type="Proteomes" id="UP000664534"/>
    </source>
</evidence>
<evidence type="ECO:0000256" key="1">
    <source>
        <dbReference type="ARBA" id="ARBA00007992"/>
    </source>
</evidence>
<feature type="domain" description="FAD-binding" evidence="6">
    <location>
        <begin position="10"/>
        <end position="342"/>
    </location>
</feature>
<comment type="similarity">
    <text evidence="1">Belongs to the paxM FAD-dependent monooxygenase family.</text>
</comment>
<keyword evidence="5" id="KW-1133">Transmembrane helix</keyword>
<dbReference type="InterPro" id="IPR050562">
    <property type="entry name" value="FAD_mOase_fung"/>
</dbReference>
<keyword evidence="5" id="KW-0472">Membrane</keyword>
<dbReference type="AlphaFoldDB" id="A0A8H3IS76"/>
<organism evidence="7 8">
    <name type="scientific">Imshaugia aleurites</name>
    <dbReference type="NCBI Taxonomy" id="172621"/>
    <lineage>
        <taxon>Eukaryota</taxon>
        <taxon>Fungi</taxon>
        <taxon>Dikarya</taxon>
        <taxon>Ascomycota</taxon>
        <taxon>Pezizomycotina</taxon>
        <taxon>Lecanoromycetes</taxon>
        <taxon>OSLEUM clade</taxon>
        <taxon>Lecanoromycetidae</taxon>
        <taxon>Lecanorales</taxon>
        <taxon>Lecanorineae</taxon>
        <taxon>Parmeliaceae</taxon>
        <taxon>Imshaugia</taxon>
    </lineage>
</organism>